<dbReference type="PANTHER" id="PTHR32089:SF112">
    <property type="entry name" value="LYSOZYME-LIKE PROTEIN-RELATED"/>
    <property type="match status" value="1"/>
</dbReference>
<reference evidence="7 8" key="1">
    <citation type="journal article" date="2020" name="Microb. Ecol.">
        <title>Ecogenomics of the Marine Benthic Filamentous Cyanobacterium Adonisia.</title>
        <authorList>
            <person name="Walter J.M."/>
            <person name="Coutinho F.H."/>
            <person name="Leomil L."/>
            <person name="Hargreaves P.I."/>
            <person name="Campeao M.E."/>
            <person name="Vieira V.V."/>
            <person name="Silva B.S."/>
            <person name="Fistarol G.O."/>
            <person name="Salomon P.S."/>
            <person name="Sawabe T."/>
            <person name="Mino S."/>
            <person name="Hosokawa M."/>
            <person name="Miyashita H."/>
            <person name="Maruyama F."/>
            <person name="van Verk M.C."/>
            <person name="Dutilh B.E."/>
            <person name="Thompson C.C."/>
            <person name="Thompson F.L."/>
        </authorList>
    </citation>
    <scope>NUCLEOTIDE SEQUENCE [LARGE SCALE GENOMIC DNA]</scope>
    <source>
        <strain evidence="7 8">CCMR0081</strain>
    </source>
</reference>
<dbReference type="RefSeq" id="WP_163701323.1">
    <property type="nucleotide sequence ID" value="NZ_QXHD01000004.1"/>
</dbReference>
<comment type="similarity">
    <text evidence="2">Belongs to the methyl-accepting chemotaxis (MCP) protein family.</text>
</comment>
<dbReference type="GO" id="GO:0004888">
    <property type="term" value="F:transmembrane signaling receptor activity"/>
    <property type="evidence" value="ECO:0007669"/>
    <property type="project" value="InterPro"/>
</dbReference>
<dbReference type="InterPro" id="IPR004089">
    <property type="entry name" value="MCPsignal_dom"/>
</dbReference>
<evidence type="ECO:0000256" key="3">
    <source>
        <dbReference type="PROSITE-ProRule" id="PRU00284"/>
    </source>
</evidence>
<feature type="coiled-coil region" evidence="4">
    <location>
        <begin position="256"/>
        <end position="283"/>
    </location>
</feature>
<comment type="caution">
    <text evidence="7">The sequence shown here is derived from an EMBL/GenBank/DDBJ whole genome shotgun (WGS) entry which is preliminary data.</text>
</comment>
<dbReference type="SMART" id="SM00283">
    <property type="entry name" value="MA"/>
    <property type="match status" value="1"/>
</dbReference>
<dbReference type="EMBL" id="QXHD01000004">
    <property type="protein sequence ID" value="NEZ58629.1"/>
    <property type="molecule type" value="Genomic_DNA"/>
</dbReference>
<keyword evidence="5" id="KW-1133">Transmembrane helix</keyword>
<dbReference type="GO" id="GO:0006935">
    <property type="term" value="P:chemotaxis"/>
    <property type="evidence" value="ECO:0007669"/>
    <property type="project" value="InterPro"/>
</dbReference>
<organism evidence="7 8">
    <name type="scientific">Adonisia turfae CCMR0081</name>
    <dbReference type="NCBI Taxonomy" id="2292702"/>
    <lineage>
        <taxon>Bacteria</taxon>
        <taxon>Bacillati</taxon>
        <taxon>Cyanobacteriota</taxon>
        <taxon>Adonisia</taxon>
        <taxon>Adonisia turfae</taxon>
    </lineage>
</organism>
<gene>
    <name evidence="7" type="ORF">DXZ20_23865</name>
</gene>
<keyword evidence="5" id="KW-0812">Transmembrane</keyword>
<dbReference type="GO" id="GO:0007165">
    <property type="term" value="P:signal transduction"/>
    <property type="evidence" value="ECO:0007669"/>
    <property type="project" value="UniProtKB-KW"/>
</dbReference>
<keyword evidence="5" id="KW-0472">Membrane</keyword>
<feature type="transmembrane region" description="Helical" evidence="5">
    <location>
        <begin position="158"/>
        <end position="176"/>
    </location>
</feature>
<dbReference type="Proteomes" id="UP000481033">
    <property type="component" value="Unassembled WGS sequence"/>
</dbReference>
<dbReference type="Pfam" id="PF00015">
    <property type="entry name" value="MCPsignal"/>
    <property type="match status" value="1"/>
</dbReference>
<protein>
    <submittedName>
        <fullName evidence="7">Methyl-accepting chemotaxis protein</fullName>
    </submittedName>
</protein>
<evidence type="ECO:0000259" key="6">
    <source>
        <dbReference type="PROSITE" id="PS50111"/>
    </source>
</evidence>
<dbReference type="PROSITE" id="PS50111">
    <property type="entry name" value="CHEMOTAXIS_TRANSDUC_2"/>
    <property type="match status" value="1"/>
</dbReference>
<accession>A0A6M0RR88</accession>
<proteinExistence type="inferred from homology"/>
<dbReference type="Gene3D" id="1.10.287.950">
    <property type="entry name" value="Methyl-accepting chemotaxis protein"/>
    <property type="match status" value="1"/>
</dbReference>
<evidence type="ECO:0000313" key="8">
    <source>
        <dbReference type="Proteomes" id="UP000481033"/>
    </source>
</evidence>
<dbReference type="GO" id="GO:0016020">
    <property type="term" value="C:membrane"/>
    <property type="evidence" value="ECO:0007669"/>
    <property type="project" value="InterPro"/>
</dbReference>
<evidence type="ECO:0000256" key="2">
    <source>
        <dbReference type="ARBA" id="ARBA00029447"/>
    </source>
</evidence>
<dbReference type="AlphaFoldDB" id="A0A6M0RR88"/>
<dbReference type="InterPro" id="IPR004090">
    <property type="entry name" value="Chemotax_Me-accpt_rcpt"/>
</dbReference>
<keyword evidence="8" id="KW-1185">Reference proteome</keyword>
<name>A0A6M0RR88_9CYAN</name>
<sequence>MRITAQLKYSIIGLAVLTAGVTIFENVRTQEGEFDGSMVNKAGIVRGASQRLVKLEIHGQPSDELITKIDTHIDGLLNGSEELKLHKQKDKTFVDAMEKVDANWEVLKADVLEYRRDPSQKTQLIKDSETFFEDTDKAVQAAENITVAHIKEVGNTQLAFFIFDIAVLGFIFWLVLRTAKLLQTSIASVANSSSDIAATVEAQEQAVTEQTSSVTQTTSTIEDLGAASLQAAQKADTSADGAREALTLSETGSQAVENTVQEIEELQSKVGAIADQIMQLSEQTDQISIISNLVADVADQTNMLALNAAVEAARAGEQGKGFAVVAGEIRKLADQSRDSASKIGTLVEAIQSSINSTVMVTDEGTKTAKAGIETAKDTANVFNQIAEAINEVYNNSQQIAQTAKRQAVGVQQAVSAMNTINLGAKETVSAVSKVQDSTETLKTIAKELQVAI</sequence>
<dbReference type="SUPFAM" id="SSF58104">
    <property type="entry name" value="Methyl-accepting chemotaxis protein (MCP) signaling domain"/>
    <property type="match status" value="1"/>
</dbReference>
<evidence type="ECO:0000313" key="7">
    <source>
        <dbReference type="EMBL" id="NEZ58629.1"/>
    </source>
</evidence>
<dbReference type="PRINTS" id="PR00260">
    <property type="entry name" value="CHEMTRNSDUCR"/>
</dbReference>
<keyword evidence="1 3" id="KW-0807">Transducer</keyword>
<feature type="domain" description="Methyl-accepting transducer" evidence="6">
    <location>
        <begin position="185"/>
        <end position="421"/>
    </location>
</feature>
<evidence type="ECO:0000256" key="1">
    <source>
        <dbReference type="ARBA" id="ARBA00023224"/>
    </source>
</evidence>
<evidence type="ECO:0000256" key="4">
    <source>
        <dbReference type="SAM" id="Coils"/>
    </source>
</evidence>
<keyword evidence="4" id="KW-0175">Coiled coil</keyword>
<dbReference type="PANTHER" id="PTHR32089">
    <property type="entry name" value="METHYL-ACCEPTING CHEMOTAXIS PROTEIN MCPB"/>
    <property type="match status" value="1"/>
</dbReference>
<evidence type="ECO:0000256" key="5">
    <source>
        <dbReference type="SAM" id="Phobius"/>
    </source>
</evidence>